<evidence type="ECO:0000256" key="4">
    <source>
        <dbReference type="ARBA" id="ARBA00022679"/>
    </source>
</evidence>
<comment type="catalytic activity">
    <reaction evidence="5">
        <text>RX + glutathione = an S-substituted glutathione + a halide anion + H(+)</text>
        <dbReference type="Rhea" id="RHEA:16437"/>
        <dbReference type="ChEBI" id="CHEBI:15378"/>
        <dbReference type="ChEBI" id="CHEBI:16042"/>
        <dbReference type="ChEBI" id="CHEBI:17792"/>
        <dbReference type="ChEBI" id="CHEBI:57925"/>
        <dbReference type="ChEBI" id="CHEBI:90779"/>
        <dbReference type="EC" id="2.5.1.18"/>
    </reaction>
</comment>
<evidence type="ECO:0000313" key="9">
    <source>
        <dbReference type="Proteomes" id="UP000807504"/>
    </source>
</evidence>
<dbReference type="EC" id="2.5.1.18" evidence="3"/>
<protein>
    <recommendedName>
        <fullName evidence="3">glutathione transferase</fullName>
        <ecNumber evidence="3">2.5.1.18</ecNumber>
    </recommendedName>
</protein>
<dbReference type="Gene3D" id="1.20.1050.130">
    <property type="match status" value="1"/>
</dbReference>
<dbReference type="SUPFAM" id="SSF47616">
    <property type="entry name" value="GST C-terminal domain-like"/>
    <property type="match status" value="1"/>
</dbReference>
<evidence type="ECO:0000313" key="8">
    <source>
        <dbReference type="EMBL" id="KAF8777972.1"/>
    </source>
</evidence>
<dbReference type="PROSITE" id="PS50404">
    <property type="entry name" value="GST_NTER"/>
    <property type="match status" value="1"/>
</dbReference>
<dbReference type="PANTHER" id="PTHR11571:SF222">
    <property type="entry name" value="GLUTATHIONE TRANSFERASE"/>
    <property type="match status" value="1"/>
</dbReference>
<evidence type="ECO:0000256" key="1">
    <source>
        <dbReference type="ARBA" id="ARBA00003701"/>
    </source>
</evidence>
<feature type="domain" description="GST C-terminal" evidence="7">
    <location>
        <begin position="85"/>
        <end position="206"/>
    </location>
</feature>
<comment type="function">
    <text evidence="1">Conjugation of reduced glutathione to a wide number of exogenous and endogenous hydrophobic electrophiles.</text>
</comment>
<keyword evidence="9" id="KW-1185">Reference proteome</keyword>
<dbReference type="SFLD" id="SFLDG00363">
    <property type="entry name" value="AMPS_(cytGST):_Alpha-__Mu-__Pi"/>
    <property type="match status" value="1"/>
</dbReference>
<dbReference type="GO" id="GO:0006749">
    <property type="term" value="P:glutathione metabolic process"/>
    <property type="evidence" value="ECO:0007669"/>
    <property type="project" value="TreeGrafter"/>
</dbReference>
<dbReference type="InterPro" id="IPR040079">
    <property type="entry name" value="Glutathione_S-Trfase"/>
</dbReference>
<proteinExistence type="inferred from homology"/>
<dbReference type="InterPro" id="IPR050213">
    <property type="entry name" value="GST_superfamily"/>
</dbReference>
<sequence>MVKPVLGYWNFRGMAEPIRYLLHYKKVDFEDKQYTFGGEDWEKEKFDLGLDFPHLPYYIDGDIKLTQSVTILRYLAKKYELDGKNDHERYKIYMVEQQSVDLWKSLRSVVMSNDYEILRKEFLENIPEHFKCFEEFLRGKNYLVGEDITYVDFMVFESLDFYTTFHGTALDDFRILKAYWGKMKKLPELQFYVNSCKRNFEPIPPRPKFEGPGPQLILKKPINPSLLF</sequence>
<dbReference type="Proteomes" id="UP000807504">
    <property type="component" value="Unassembled WGS sequence"/>
</dbReference>
<dbReference type="InterPro" id="IPR004046">
    <property type="entry name" value="GST_C"/>
</dbReference>
<feature type="domain" description="GST N-terminal" evidence="6">
    <location>
        <begin position="2"/>
        <end position="83"/>
    </location>
</feature>
<accession>A0A8T0EPZ6</accession>
<dbReference type="EMBL" id="JABXBU010002072">
    <property type="protein sequence ID" value="KAF8777972.1"/>
    <property type="molecule type" value="Genomic_DNA"/>
</dbReference>
<reference evidence="8" key="2">
    <citation type="submission" date="2020-06" db="EMBL/GenBank/DDBJ databases">
        <authorList>
            <person name="Sheffer M."/>
        </authorList>
    </citation>
    <scope>NUCLEOTIDE SEQUENCE</scope>
</reference>
<organism evidence="8 9">
    <name type="scientific">Argiope bruennichi</name>
    <name type="common">Wasp spider</name>
    <name type="synonym">Aranea bruennichi</name>
    <dbReference type="NCBI Taxonomy" id="94029"/>
    <lineage>
        <taxon>Eukaryota</taxon>
        <taxon>Metazoa</taxon>
        <taxon>Ecdysozoa</taxon>
        <taxon>Arthropoda</taxon>
        <taxon>Chelicerata</taxon>
        <taxon>Arachnida</taxon>
        <taxon>Araneae</taxon>
        <taxon>Araneomorphae</taxon>
        <taxon>Entelegynae</taxon>
        <taxon>Araneoidea</taxon>
        <taxon>Araneidae</taxon>
        <taxon>Argiope</taxon>
    </lineage>
</organism>
<dbReference type="InterPro" id="IPR004045">
    <property type="entry name" value="Glutathione_S-Trfase_N"/>
</dbReference>
<dbReference type="GO" id="GO:0004364">
    <property type="term" value="F:glutathione transferase activity"/>
    <property type="evidence" value="ECO:0007669"/>
    <property type="project" value="UniProtKB-EC"/>
</dbReference>
<dbReference type="SFLD" id="SFLDG01205">
    <property type="entry name" value="AMPS.1"/>
    <property type="match status" value="1"/>
</dbReference>
<dbReference type="InterPro" id="IPR036249">
    <property type="entry name" value="Thioredoxin-like_sf"/>
</dbReference>
<name>A0A8T0EPZ6_ARGBR</name>
<keyword evidence="4" id="KW-0808">Transferase</keyword>
<dbReference type="PROSITE" id="PS50405">
    <property type="entry name" value="GST_CTER"/>
    <property type="match status" value="1"/>
</dbReference>
<gene>
    <name evidence="8" type="ORF">HNY73_014749</name>
</gene>
<dbReference type="InterPro" id="IPR010987">
    <property type="entry name" value="Glutathione-S-Trfase_C-like"/>
</dbReference>
<evidence type="ECO:0000256" key="3">
    <source>
        <dbReference type="ARBA" id="ARBA00012452"/>
    </source>
</evidence>
<comment type="caution">
    <text evidence="8">The sequence shown here is derived from an EMBL/GenBank/DDBJ whole genome shotgun (WGS) entry which is preliminary data.</text>
</comment>
<comment type="similarity">
    <text evidence="2">Belongs to the GST superfamily. Mu family.</text>
</comment>
<evidence type="ECO:0000259" key="6">
    <source>
        <dbReference type="PROSITE" id="PS50404"/>
    </source>
</evidence>
<evidence type="ECO:0000259" key="7">
    <source>
        <dbReference type="PROSITE" id="PS50405"/>
    </source>
</evidence>
<dbReference type="Pfam" id="PF02798">
    <property type="entry name" value="GST_N"/>
    <property type="match status" value="1"/>
</dbReference>
<reference evidence="8" key="1">
    <citation type="journal article" date="2020" name="bioRxiv">
        <title>Chromosome-level reference genome of the European wasp spider Argiope bruennichi: a resource for studies on range expansion and evolutionary adaptation.</title>
        <authorList>
            <person name="Sheffer M.M."/>
            <person name="Hoppe A."/>
            <person name="Krehenwinkel H."/>
            <person name="Uhl G."/>
            <person name="Kuss A.W."/>
            <person name="Jensen L."/>
            <person name="Jensen C."/>
            <person name="Gillespie R.G."/>
            <person name="Hoff K.J."/>
            <person name="Prost S."/>
        </authorList>
    </citation>
    <scope>NUCLEOTIDE SEQUENCE</scope>
</reference>
<dbReference type="AlphaFoldDB" id="A0A8T0EPZ6"/>
<dbReference type="Pfam" id="PF14497">
    <property type="entry name" value="GST_C_3"/>
    <property type="match status" value="1"/>
</dbReference>
<dbReference type="SFLD" id="SFLDS00019">
    <property type="entry name" value="Glutathione_Transferase_(cytos"/>
    <property type="match status" value="1"/>
</dbReference>
<dbReference type="SUPFAM" id="SSF52833">
    <property type="entry name" value="Thioredoxin-like"/>
    <property type="match status" value="1"/>
</dbReference>
<evidence type="ECO:0000256" key="5">
    <source>
        <dbReference type="ARBA" id="ARBA00047960"/>
    </source>
</evidence>
<dbReference type="InterPro" id="IPR036282">
    <property type="entry name" value="Glutathione-S-Trfase_C_sf"/>
</dbReference>
<dbReference type="FunFam" id="1.20.1050.10:FF:000003">
    <property type="entry name" value="Glutathione S-transferase 2"/>
    <property type="match status" value="1"/>
</dbReference>
<evidence type="ECO:0000256" key="2">
    <source>
        <dbReference type="ARBA" id="ARBA00005861"/>
    </source>
</evidence>
<dbReference type="PANTHER" id="PTHR11571">
    <property type="entry name" value="GLUTATHIONE S-TRANSFERASE"/>
    <property type="match status" value="1"/>
</dbReference>